<sequence length="174" mass="19125">MEDPAAPIDLLSVYLEKRANLVRFFAARLGSVALAEDLAQDLYLKVAALDPAEPILSPSAMLFRMGSNLMLDRLRKERRTVVRDDAWIKTERTSIGGEDVVDDPPADEALAGRQRLAQLTTALEDLPPRMRRAFQLHKLDGLSHAETARAMGISISAVEKHISGALKTLLARLG</sequence>
<feature type="domain" description="RNA polymerase sigma factor 70 region 4 type 2" evidence="6">
    <location>
        <begin position="117"/>
        <end position="169"/>
    </location>
</feature>
<dbReference type="AlphaFoldDB" id="A0A941D2Y2"/>
<dbReference type="InterPro" id="IPR014284">
    <property type="entry name" value="RNA_pol_sigma-70_dom"/>
</dbReference>
<dbReference type="Gene3D" id="1.10.10.10">
    <property type="entry name" value="Winged helix-like DNA-binding domain superfamily/Winged helix DNA-binding domain"/>
    <property type="match status" value="1"/>
</dbReference>
<keyword evidence="2" id="KW-0805">Transcription regulation</keyword>
<dbReference type="InterPro" id="IPR013325">
    <property type="entry name" value="RNA_pol_sigma_r2"/>
</dbReference>
<protein>
    <submittedName>
        <fullName evidence="7">Sigma-70 family RNA polymerase sigma factor</fullName>
    </submittedName>
</protein>
<evidence type="ECO:0000259" key="6">
    <source>
        <dbReference type="Pfam" id="PF08281"/>
    </source>
</evidence>
<evidence type="ECO:0000313" key="7">
    <source>
        <dbReference type="EMBL" id="MBR7620589.1"/>
    </source>
</evidence>
<accession>A0A941D2Y2</accession>
<evidence type="ECO:0000259" key="5">
    <source>
        <dbReference type="Pfam" id="PF04542"/>
    </source>
</evidence>
<dbReference type="Pfam" id="PF04542">
    <property type="entry name" value="Sigma70_r2"/>
    <property type="match status" value="1"/>
</dbReference>
<dbReference type="NCBIfam" id="TIGR02937">
    <property type="entry name" value="sigma70-ECF"/>
    <property type="match status" value="1"/>
</dbReference>
<dbReference type="InterPro" id="IPR039425">
    <property type="entry name" value="RNA_pol_sigma-70-like"/>
</dbReference>
<dbReference type="GO" id="GO:0006352">
    <property type="term" value="P:DNA-templated transcription initiation"/>
    <property type="evidence" value="ECO:0007669"/>
    <property type="project" value="InterPro"/>
</dbReference>
<dbReference type="InterPro" id="IPR013324">
    <property type="entry name" value="RNA_pol_sigma_r3/r4-like"/>
</dbReference>
<dbReference type="EMBL" id="JAGSGD010000001">
    <property type="protein sequence ID" value="MBR7620589.1"/>
    <property type="molecule type" value="Genomic_DNA"/>
</dbReference>
<dbReference type="PANTHER" id="PTHR43133:SF63">
    <property type="entry name" value="RNA POLYMERASE SIGMA FACTOR FECI-RELATED"/>
    <property type="match status" value="1"/>
</dbReference>
<dbReference type="InterPro" id="IPR013249">
    <property type="entry name" value="RNA_pol_sigma70_r4_t2"/>
</dbReference>
<dbReference type="Pfam" id="PF08281">
    <property type="entry name" value="Sigma70_r4_2"/>
    <property type="match status" value="1"/>
</dbReference>
<gene>
    <name evidence="7" type="ORF">JKL49_14440</name>
</gene>
<dbReference type="InterPro" id="IPR036388">
    <property type="entry name" value="WH-like_DNA-bd_sf"/>
</dbReference>
<name>A0A941D2Y2_9CAUL</name>
<evidence type="ECO:0000256" key="1">
    <source>
        <dbReference type="ARBA" id="ARBA00010641"/>
    </source>
</evidence>
<reference evidence="7" key="1">
    <citation type="submission" date="2021-04" db="EMBL/GenBank/DDBJ databases">
        <title>Draft genome assembly of strain Phenylobacterium sp. 20VBR1 using MiniION and Illumina platforms.</title>
        <authorList>
            <person name="Thomas F.A."/>
            <person name="Krishnan K.P."/>
            <person name="Sinha R.K."/>
        </authorList>
    </citation>
    <scope>NUCLEOTIDE SEQUENCE</scope>
    <source>
        <strain evidence="7">20VBR1</strain>
    </source>
</reference>
<feature type="domain" description="RNA polymerase sigma-70 region 2" evidence="5">
    <location>
        <begin position="21"/>
        <end position="80"/>
    </location>
</feature>
<keyword evidence="4" id="KW-0804">Transcription</keyword>
<evidence type="ECO:0000313" key="8">
    <source>
        <dbReference type="Proteomes" id="UP000622580"/>
    </source>
</evidence>
<keyword evidence="3" id="KW-0731">Sigma factor</keyword>
<evidence type="ECO:0000256" key="4">
    <source>
        <dbReference type="ARBA" id="ARBA00023163"/>
    </source>
</evidence>
<organism evidence="7 8">
    <name type="scientific">Phenylobacterium glaciei</name>
    <dbReference type="NCBI Taxonomy" id="2803784"/>
    <lineage>
        <taxon>Bacteria</taxon>
        <taxon>Pseudomonadati</taxon>
        <taxon>Pseudomonadota</taxon>
        <taxon>Alphaproteobacteria</taxon>
        <taxon>Caulobacterales</taxon>
        <taxon>Caulobacteraceae</taxon>
        <taxon>Phenylobacterium</taxon>
    </lineage>
</organism>
<dbReference type="InterPro" id="IPR007627">
    <property type="entry name" value="RNA_pol_sigma70_r2"/>
</dbReference>
<evidence type="ECO:0000256" key="2">
    <source>
        <dbReference type="ARBA" id="ARBA00023015"/>
    </source>
</evidence>
<proteinExistence type="inferred from homology"/>
<evidence type="ECO:0000256" key="3">
    <source>
        <dbReference type="ARBA" id="ARBA00023082"/>
    </source>
</evidence>
<dbReference type="Proteomes" id="UP000622580">
    <property type="component" value="Unassembled WGS sequence"/>
</dbReference>
<dbReference type="SUPFAM" id="SSF88946">
    <property type="entry name" value="Sigma2 domain of RNA polymerase sigma factors"/>
    <property type="match status" value="1"/>
</dbReference>
<comment type="similarity">
    <text evidence="1">Belongs to the sigma-70 factor family. ECF subfamily.</text>
</comment>
<dbReference type="GO" id="GO:0003677">
    <property type="term" value="F:DNA binding"/>
    <property type="evidence" value="ECO:0007669"/>
    <property type="project" value="InterPro"/>
</dbReference>
<dbReference type="CDD" id="cd06171">
    <property type="entry name" value="Sigma70_r4"/>
    <property type="match status" value="1"/>
</dbReference>
<dbReference type="GO" id="GO:0016987">
    <property type="term" value="F:sigma factor activity"/>
    <property type="evidence" value="ECO:0007669"/>
    <property type="project" value="UniProtKB-KW"/>
</dbReference>
<dbReference type="PANTHER" id="PTHR43133">
    <property type="entry name" value="RNA POLYMERASE ECF-TYPE SIGMA FACTO"/>
    <property type="match status" value="1"/>
</dbReference>
<dbReference type="SUPFAM" id="SSF88659">
    <property type="entry name" value="Sigma3 and sigma4 domains of RNA polymerase sigma factors"/>
    <property type="match status" value="1"/>
</dbReference>
<comment type="caution">
    <text evidence="7">The sequence shown here is derived from an EMBL/GenBank/DDBJ whole genome shotgun (WGS) entry which is preliminary data.</text>
</comment>
<dbReference type="Gene3D" id="1.10.1740.10">
    <property type="match status" value="1"/>
</dbReference>
<keyword evidence="8" id="KW-1185">Reference proteome</keyword>